<name>A0A1I5YNM9_9BACT</name>
<dbReference type="PANTHER" id="PTHR42844:SF1">
    <property type="entry name" value="DIHYDRONEOPTERIN ALDOLASE 1-RELATED"/>
    <property type="match status" value="1"/>
</dbReference>
<evidence type="ECO:0000256" key="1">
    <source>
        <dbReference type="ARBA" id="ARBA00001353"/>
    </source>
</evidence>
<dbReference type="NCBIfam" id="TIGR00525">
    <property type="entry name" value="folB"/>
    <property type="match status" value="1"/>
</dbReference>
<proteinExistence type="inferred from homology"/>
<dbReference type="EC" id="4.1.2.25" evidence="6"/>
<evidence type="ECO:0000256" key="2">
    <source>
        <dbReference type="ARBA" id="ARBA00005013"/>
    </source>
</evidence>
<dbReference type="InterPro" id="IPR006157">
    <property type="entry name" value="FolB_dom"/>
</dbReference>
<dbReference type="GO" id="GO:0004150">
    <property type="term" value="F:dihydroneopterin aldolase activity"/>
    <property type="evidence" value="ECO:0007669"/>
    <property type="project" value="UniProtKB-UniRule"/>
</dbReference>
<dbReference type="SUPFAM" id="SSF55620">
    <property type="entry name" value="Tetrahydrobiopterin biosynthesis enzymes-like"/>
    <property type="match status" value="1"/>
</dbReference>
<reference evidence="8 9" key="1">
    <citation type="submission" date="2016-10" db="EMBL/GenBank/DDBJ databases">
        <authorList>
            <person name="de Groot N.N."/>
        </authorList>
    </citation>
    <scope>NUCLEOTIDE SEQUENCE [LARGE SCALE GENOMIC DNA]</scope>
    <source>
        <strain evidence="8 9">DSM 28286</strain>
    </source>
</reference>
<dbReference type="Pfam" id="PF02152">
    <property type="entry name" value="FolB"/>
    <property type="match status" value="1"/>
</dbReference>
<keyword evidence="9" id="KW-1185">Reference proteome</keyword>
<evidence type="ECO:0000256" key="4">
    <source>
        <dbReference type="ARBA" id="ARBA00022909"/>
    </source>
</evidence>
<evidence type="ECO:0000259" key="7">
    <source>
        <dbReference type="SMART" id="SM00905"/>
    </source>
</evidence>
<keyword evidence="4 6" id="KW-0289">Folate biosynthesis</keyword>
<dbReference type="AlphaFoldDB" id="A0A1I5YNM9"/>
<comment type="function">
    <text evidence="6">Catalyzes the conversion of 7,8-dihydroneopterin to 6-hydroxymethyl-7,8-dihydropterin.</text>
</comment>
<dbReference type="PANTHER" id="PTHR42844">
    <property type="entry name" value="DIHYDRONEOPTERIN ALDOLASE 1-RELATED"/>
    <property type="match status" value="1"/>
</dbReference>
<dbReference type="InterPro" id="IPR006156">
    <property type="entry name" value="Dihydroneopterin_aldolase"/>
</dbReference>
<sequence length="116" mass="13339">MQFHGYHGVHEEESKAGGNFEVNLIVYFEPVAMPVRHLTETIDYTQLYTLVKQRMEKPTRLLETIATEIANEIFKTFLSVQELEVSIRKLNPPIPFFNGSVVAAYTAKRNDLKQNP</sequence>
<dbReference type="Proteomes" id="UP000199031">
    <property type="component" value="Unassembled WGS sequence"/>
</dbReference>
<dbReference type="SMART" id="SM00905">
    <property type="entry name" value="FolB"/>
    <property type="match status" value="1"/>
</dbReference>
<accession>A0A1I5YNM9</accession>
<evidence type="ECO:0000256" key="6">
    <source>
        <dbReference type="RuleBase" id="RU362079"/>
    </source>
</evidence>
<dbReference type="GO" id="GO:0005737">
    <property type="term" value="C:cytoplasm"/>
    <property type="evidence" value="ECO:0007669"/>
    <property type="project" value="TreeGrafter"/>
</dbReference>
<dbReference type="InterPro" id="IPR043133">
    <property type="entry name" value="GTP-CH-I_C/QueF"/>
</dbReference>
<protein>
    <recommendedName>
        <fullName evidence="6">7,8-dihydroneopterin aldolase</fullName>
        <ecNumber evidence="6">4.1.2.25</ecNumber>
    </recommendedName>
</protein>
<dbReference type="GO" id="GO:0046654">
    <property type="term" value="P:tetrahydrofolate biosynthetic process"/>
    <property type="evidence" value="ECO:0007669"/>
    <property type="project" value="UniProtKB-UniRule"/>
</dbReference>
<comment type="catalytic activity">
    <reaction evidence="1 6">
        <text>7,8-dihydroneopterin = 6-hydroxymethyl-7,8-dihydropterin + glycolaldehyde</text>
        <dbReference type="Rhea" id="RHEA:10540"/>
        <dbReference type="ChEBI" id="CHEBI:17001"/>
        <dbReference type="ChEBI" id="CHEBI:17071"/>
        <dbReference type="ChEBI" id="CHEBI:44841"/>
        <dbReference type="EC" id="4.1.2.25"/>
    </reaction>
</comment>
<dbReference type="NCBIfam" id="TIGR00526">
    <property type="entry name" value="folB_dom"/>
    <property type="match status" value="1"/>
</dbReference>
<dbReference type="STRING" id="1465490.SAMN05444277_11368"/>
<dbReference type="EMBL" id="FOXQ01000013">
    <property type="protein sequence ID" value="SFQ45846.1"/>
    <property type="molecule type" value="Genomic_DNA"/>
</dbReference>
<evidence type="ECO:0000256" key="3">
    <source>
        <dbReference type="ARBA" id="ARBA00005708"/>
    </source>
</evidence>
<organism evidence="8 9">
    <name type="scientific">Parafilimonas terrae</name>
    <dbReference type="NCBI Taxonomy" id="1465490"/>
    <lineage>
        <taxon>Bacteria</taxon>
        <taxon>Pseudomonadati</taxon>
        <taxon>Bacteroidota</taxon>
        <taxon>Chitinophagia</taxon>
        <taxon>Chitinophagales</taxon>
        <taxon>Chitinophagaceae</taxon>
        <taxon>Parafilimonas</taxon>
    </lineage>
</organism>
<evidence type="ECO:0000256" key="5">
    <source>
        <dbReference type="ARBA" id="ARBA00023239"/>
    </source>
</evidence>
<gene>
    <name evidence="8" type="ORF">SAMN05444277_11368</name>
</gene>
<dbReference type="UniPathway" id="UPA00077">
    <property type="reaction ID" value="UER00154"/>
</dbReference>
<feature type="domain" description="Dihydroneopterin aldolase/epimerase" evidence="7">
    <location>
        <begin position="1"/>
        <end position="107"/>
    </location>
</feature>
<dbReference type="GO" id="GO:0046656">
    <property type="term" value="P:folic acid biosynthetic process"/>
    <property type="evidence" value="ECO:0007669"/>
    <property type="project" value="UniProtKB-UniRule"/>
</dbReference>
<keyword evidence="5 6" id="KW-0456">Lyase</keyword>
<dbReference type="Gene3D" id="3.30.1130.10">
    <property type="match status" value="1"/>
</dbReference>
<comment type="similarity">
    <text evidence="3 6">Belongs to the DHNA family.</text>
</comment>
<evidence type="ECO:0000313" key="9">
    <source>
        <dbReference type="Proteomes" id="UP000199031"/>
    </source>
</evidence>
<evidence type="ECO:0000313" key="8">
    <source>
        <dbReference type="EMBL" id="SFQ45846.1"/>
    </source>
</evidence>
<comment type="pathway">
    <text evidence="2 6">Cofactor biosynthesis; tetrahydrofolate biosynthesis; 2-amino-4-hydroxy-6-hydroxymethyl-7,8-dihydropteridine diphosphate from 7,8-dihydroneopterin triphosphate: step 3/4.</text>
</comment>